<keyword evidence="1" id="KW-0472">Membrane</keyword>
<dbReference type="EMBL" id="UINC01026156">
    <property type="protein sequence ID" value="SVB03096.1"/>
    <property type="molecule type" value="Genomic_DNA"/>
</dbReference>
<keyword evidence="1" id="KW-0812">Transmembrane</keyword>
<protein>
    <recommendedName>
        <fullName evidence="3">ABC transmembrane type-1 domain-containing protein</fullName>
    </recommendedName>
</protein>
<evidence type="ECO:0000256" key="1">
    <source>
        <dbReference type="SAM" id="Phobius"/>
    </source>
</evidence>
<feature type="non-terminal residue" evidence="2">
    <location>
        <position position="89"/>
    </location>
</feature>
<name>A0A382ANR4_9ZZZZ</name>
<gene>
    <name evidence="2" type="ORF">METZ01_LOCUS155950</name>
</gene>
<feature type="transmembrane region" description="Helical" evidence="1">
    <location>
        <begin position="47"/>
        <end position="69"/>
    </location>
</feature>
<reference evidence="2" key="1">
    <citation type="submission" date="2018-05" db="EMBL/GenBank/DDBJ databases">
        <authorList>
            <person name="Lanie J.A."/>
            <person name="Ng W.-L."/>
            <person name="Kazmierczak K.M."/>
            <person name="Andrzejewski T.M."/>
            <person name="Davidsen T.M."/>
            <person name="Wayne K.J."/>
            <person name="Tettelin H."/>
            <person name="Glass J.I."/>
            <person name="Rusch D."/>
            <person name="Podicherti R."/>
            <person name="Tsui H.-C.T."/>
            <person name="Winkler M.E."/>
        </authorList>
    </citation>
    <scope>NUCLEOTIDE SEQUENCE</scope>
</reference>
<sequence length="89" mass="9508">MAALSQVLMPILTSVVIIDTILVPTTIASDAPDYGLLALVDWIQSTYALEALSAAGLVYVTVLVGQSLLSFAHQLTLYSCSLKALRDLR</sequence>
<accession>A0A382ANR4</accession>
<proteinExistence type="predicted"/>
<evidence type="ECO:0008006" key="3">
    <source>
        <dbReference type="Google" id="ProtNLM"/>
    </source>
</evidence>
<feature type="transmembrane region" description="Helical" evidence="1">
    <location>
        <begin position="7"/>
        <end position="27"/>
    </location>
</feature>
<evidence type="ECO:0000313" key="2">
    <source>
        <dbReference type="EMBL" id="SVB03096.1"/>
    </source>
</evidence>
<keyword evidence="1" id="KW-1133">Transmembrane helix</keyword>
<dbReference type="AlphaFoldDB" id="A0A382ANR4"/>
<organism evidence="2">
    <name type="scientific">marine metagenome</name>
    <dbReference type="NCBI Taxonomy" id="408172"/>
    <lineage>
        <taxon>unclassified sequences</taxon>
        <taxon>metagenomes</taxon>
        <taxon>ecological metagenomes</taxon>
    </lineage>
</organism>